<dbReference type="PROSITE" id="PS01124">
    <property type="entry name" value="HTH_ARAC_FAMILY_2"/>
    <property type="match status" value="1"/>
</dbReference>
<protein>
    <submittedName>
        <fullName evidence="5">AraC family transcriptional regulator</fullName>
    </submittedName>
</protein>
<keyword evidence="3" id="KW-0804">Transcription</keyword>
<evidence type="ECO:0000259" key="4">
    <source>
        <dbReference type="PROSITE" id="PS01124"/>
    </source>
</evidence>
<comment type="caution">
    <text evidence="5">The sequence shown here is derived from an EMBL/GenBank/DDBJ whole genome shotgun (WGS) entry which is preliminary data.</text>
</comment>
<evidence type="ECO:0000256" key="2">
    <source>
        <dbReference type="ARBA" id="ARBA00023125"/>
    </source>
</evidence>
<dbReference type="Proteomes" id="UP000651728">
    <property type="component" value="Unassembled WGS sequence"/>
</dbReference>
<reference evidence="5 6" key="1">
    <citation type="submission" date="2021-01" db="EMBL/GenBank/DDBJ databases">
        <title>Whole genome shotgun sequence of Microbispora amethystogenes NBRC 101907.</title>
        <authorList>
            <person name="Komaki H."/>
            <person name="Tamura T."/>
        </authorList>
    </citation>
    <scope>NUCLEOTIDE SEQUENCE [LARGE SCALE GENOMIC DNA]</scope>
    <source>
        <strain evidence="5 6">NBRC 101907</strain>
    </source>
</reference>
<dbReference type="InterPro" id="IPR018060">
    <property type="entry name" value="HTH_AraC"/>
</dbReference>
<dbReference type="SUPFAM" id="SSF46689">
    <property type="entry name" value="Homeodomain-like"/>
    <property type="match status" value="2"/>
</dbReference>
<dbReference type="Gene3D" id="1.10.10.60">
    <property type="entry name" value="Homeodomain-like"/>
    <property type="match status" value="2"/>
</dbReference>
<organism evidence="5 6">
    <name type="scientific">Microbispora amethystogenes</name>
    <dbReference type="NCBI Taxonomy" id="1427754"/>
    <lineage>
        <taxon>Bacteria</taxon>
        <taxon>Bacillati</taxon>
        <taxon>Actinomycetota</taxon>
        <taxon>Actinomycetes</taxon>
        <taxon>Streptosporangiales</taxon>
        <taxon>Streptosporangiaceae</taxon>
        <taxon>Microbispora</taxon>
    </lineage>
</organism>
<keyword evidence="6" id="KW-1185">Reference proteome</keyword>
<evidence type="ECO:0000313" key="5">
    <source>
        <dbReference type="EMBL" id="GIH35821.1"/>
    </source>
</evidence>
<evidence type="ECO:0000256" key="1">
    <source>
        <dbReference type="ARBA" id="ARBA00023015"/>
    </source>
</evidence>
<dbReference type="EMBL" id="BOOB01000050">
    <property type="protein sequence ID" value="GIH35821.1"/>
    <property type="molecule type" value="Genomic_DNA"/>
</dbReference>
<dbReference type="InterPro" id="IPR050204">
    <property type="entry name" value="AraC_XylS_family_regulators"/>
</dbReference>
<dbReference type="InterPro" id="IPR009057">
    <property type="entry name" value="Homeodomain-like_sf"/>
</dbReference>
<feature type="domain" description="HTH araC/xylS-type" evidence="4">
    <location>
        <begin position="10"/>
        <end position="108"/>
    </location>
</feature>
<gene>
    <name evidence="5" type="ORF">Mam01_59850</name>
</gene>
<dbReference type="PRINTS" id="PR00032">
    <property type="entry name" value="HTHARAC"/>
</dbReference>
<keyword evidence="2" id="KW-0238">DNA-binding</keyword>
<proteinExistence type="predicted"/>
<name>A0ABQ4FLX4_9ACTN</name>
<evidence type="ECO:0000256" key="3">
    <source>
        <dbReference type="ARBA" id="ARBA00023163"/>
    </source>
</evidence>
<keyword evidence="1" id="KW-0805">Transcription regulation</keyword>
<evidence type="ECO:0000313" key="6">
    <source>
        <dbReference type="Proteomes" id="UP000651728"/>
    </source>
</evidence>
<dbReference type="Pfam" id="PF12833">
    <property type="entry name" value="HTH_18"/>
    <property type="match status" value="1"/>
</dbReference>
<sequence>MNDGREQAVRRAVRSIRENFGEPLTIDDLARAAMFSKFHFTRVFQQVTGVSPGRFLSAIRLQEAKRLLLSTTLSVTEISNRVGYTSVGTFSTRFKSSVGLCPSTYRQVGGVASRIPTEERRPGFHQVTLRGEISSPQVPGQRTIFVGLFPDAIPQGRPVRCRVLHHPQPFVLEDVPQGSWHLLAQSVTGGREEYIDDLPPFVAAYGPITVRPGVSMAPVRLRLRPMRDLDPPVLLALLDARRTALQATAG</sequence>
<accession>A0ABQ4FLX4</accession>
<dbReference type="PANTHER" id="PTHR46796">
    <property type="entry name" value="HTH-TYPE TRANSCRIPTIONAL ACTIVATOR RHAS-RELATED"/>
    <property type="match status" value="1"/>
</dbReference>
<dbReference type="InterPro" id="IPR020449">
    <property type="entry name" value="Tscrpt_reg_AraC-type_HTH"/>
</dbReference>
<dbReference type="RefSeq" id="WP_204288511.1">
    <property type="nucleotide sequence ID" value="NZ_BAABEJ010000004.1"/>
</dbReference>
<dbReference type="SMART" id="SM00342">
    <property type="entry name" value="HTH_ARAC"/>
    <property type="match status" value="1"/>
</dbReference>